<keyword evidence="2" id="KW-0540">Nuclease</keyword>
<dbReference type="Proteomes" id="UP001153069">
    <property type="component" value="Unassembled WGS sequence"/>
</dbReference>
<organism evidence="2 3">
    <name type="scientific">Seminavis robusta</name>
    <dbReference type="NCBI Taxonomy" id="568900"/>
    <lineage>
        <taxon>Eukaryota</taxon>
        <taxon>Sar</taxon>
        <taxon>Stramenopiles</taxon>
        <taxon>Ochrophyta</taxon>
        <taxon>Bacillariophyta</taxon>
        <taxon>Bacillariophyceae</taxon>
        <taxon>Bacillariophycidae</taxon>
        <taxon>Naviculales</taxon>
        <taxon>Naviculaceae</taxon>
        <taxon>Seminavis</taxon>
    </lineage>
</organism>
<evidence type="ECO:0000313" key="2">
    <source>
        <dbReference type="EMBL" id="CAB9513634.1"/>
    </source>
</evidence>
<reference evidence="2" key="1">
    <citation type="submission" date="2020-06" db="EMBL/GenBank/DDBJ databases">
        <authorList>
            <consortium name="Plant Systems Biology data submission"/>
        </authorList>
    </citation>
    <scope>NUCLEOTIDE SEQUENCE</scope>
    <source>
        <strain evidence="2">D6</strain>
    </source>
</reference>
<keyword evidence="3" id="KW-1185">Reference proteome</keyword>
<feature type="signal peptide" evidence="1">
    <location>
        <begin position="1"/>
        <end position="26"/>
    </location>
</feature>
<evidence type="ECO:0000313" key="3">
    <source>
        <dbReference type="Proteomes" id="UP001153069"/>
    </source>
</evidence>
<keyword evidence="1" id="KW-0732">Signal</keyword>
<accession>A0A9N8E894</accession>
<name>A0A9N8E894_9STRA</name>
<evidence type="ECO:0000256" key="1">
    <source>
        <dbReference type="SAM" id="SignalP"/>
    </source>
</evidence>
<comment type="caution">
    <text evidence="2">The sequence shown here is derived from an EMBL/GenBank/DDBJ whole genome shotgun (WGS) entry which is preliminary data.</text>
</comment>
<dbReference type="EMBL" id="CAICTM010000602">
    <property type="protein sequence ID" value="CAB9513634.1"/>
    <property type="molecule type" value="Genomic_DNA"/>
</dbReference>
<keyword evidence="2" id="KW-0378">Hydrolase</keyword>
<proteinExistence type="predicted"/>
<dbReference type="OrthoDB" id="2015847at2759"/>
<sequence>MFFSTCRSRPVWLSLLAASIIGSASGQTEPRPWINEFHYDNIGTDIDEFIEVAAPADLDISNHRIVLYNGFYGEMYAEDATHMLSDFTVGDTVNGVTFYTKFFRPADCAGGSRWCGLQNGRDGFALAYFETDTTGRIEEFLSYEGSFTAKDGPAVNLTTTDIGVKQRTTTPLGYSISREGIGCAPDLFFWETRDTQGTPGTVNAKQTVTCEVVFINEFHYDNVDGGVGQFVEIAANVDDVAPYSIVLYNGETGMPYDAILLSSFEQGDTDPEGLTFYHYDFPVAGGGLVVNDPILVDGNEMAANASGIVLAQNDDIVLEFISYGGEFTASGGIAVNMTSTDIGVAESDQTPVGSSLQLQGVGCYTTNFQWTVVEEQNFDIVESGDTRGAVNIDQTIVCAQPVPTPAPTVEGGEEVDDLIAQDDDFLDDNIQVLAVTKSQSKVTYSEAGKPPEPVRF</sequence>
<feature type="chain" id="PRO_5040470184" evidence="1">
    <location>
        <begin position="27"/>
        <end position="456"/>
    </location>
</feature>
<dbReference type="AlphaFoldDB" id="A0A9N8E894"/>
<gene>
    <name evidence="2" type="ORF">SEMRO_603_G173960.1</name>
</gene>
<protein>
    <submittedName>
        <fullName evidence="2">Endonuclease/Exonuclease/phosphatase family</fullName>
    </submittedName>
</protein>
<keyword evidence="2" id="KW-0255">Endonuclease</keyword>
<dbReference type="GO" id="GO:0004519">
    <property type="term" value="F:endonuclease activity"/>
    <property type="evidence" value="ECO:0007669"/>
    <property type="project" value="UniProtKB-KW"/>
</dbReference>